<dbReference type="SMART" id="SM00283">
    <property type="entry name" value="MA"/>
    <property type="match status" value="1"/>
</dbReference>
<keyword evidence="8" id="KW-1133">Transmembrane helix</keyword>
<dbReference type="PROSITE" id="PS50885">
    <property type="entry name" value="HAMP"/>
    <property type="match status" value="1"/>
</dbReference>
<dbReference type="PROSITE" id="PS50111">
    <property type="entry name" value="CHEMOTAXIS_TRANSDUC_2"/>
    <property type="match status" value="1"/>
</dbReference>
<evidence type="ECO:0000256" key="1">
    <source>
        <dbReference type="ARBA" id="ARBA00004236"/>
    </source>
</evidence>
<accession>A0A544UC92</accession>
<comment type="caution">
    <text evidence="11">The sequence shown here is derived from an EMBL/GenBank/DDBJ whole genome shotgun (WGS) entry which is preliminary data.</text>
</comment>
<dbReference type="GO" id="GO:0005886">
    <property type="term" value="C:plasma membrane"/>
    <property type="evidence" value="ECO:0007669"/>
    <property type="project" value="UniProtKB-SubCell"/>
</dbReference>
<dbReference type="PANTHER" id="PTHR32089">
    <property type="entry name" value="METHYL-ACCEPTING CHEMOTAXIS PROTEIN MCPB"/>
    <property type="match status" value="1"/>
</dbReference>
<dbReference type="GO" id="GO:0004888">
    <property type="term" value="F:transmembrane signaling receptor activity"/>
    <property type="evidence" value="ECO:0007669"/>
    <property type="project" value="InterPro"/>
</dbReference>
<dbReference type="InterPro" id="IPR004089">
    <property type="entry name" value="MCPsignal_dom"/>
</dbReference>
<evidence type="ECO:0000313" key="12">
    <source>
        <dbReference type="Proteomes" id="UP000317944"/>
    </source>
</evidence>
<dbReference type="GO" id="GO:0007165">
    <property type="term" value="P:signal transduction"/>
    <property type="evidence" value="ECO:0007669"/>
    <property type="project" value="UniProtKB-KW"/>
</dbReference>
<dbReference type="Proteomes" id="UP000317944">
    <property type="component" value="Unassembled WGS sequence"/>
</dbReference>
<reference evidence="11 12" key="1">
    <citation type="submission" date="2018-03" db="EMBL/GenBank/DDBJ databases">
        <title>Aerobic endospore-forming bacteria genome sequencing and assembly.</title>
        <authorList>
            <person name="Cavalcante D.A."/>
            <person name="Driks A."/>
            <person name="Putonti C."/>
            <person name="De-Souza M.T."/>
        </authorList>
    </citation>
    <scope>NUCLEOTIDE SEQUENCE [LARGE SCALE GENOMIC DNA]</scope>
    <source>
        <strain evidence="11 12">SDF0037</strain>
    </source>
</reference>
<feature type="domain" description="Methyl-accepting transducer" evidence="9">
    <location>
        <begin position="276"/>
        <end position="512"/>
    </location>
</feature>
<dbReference type="PRINTS" id="PR00260">
    <property type="entry name" value="CHEMTRNSDUCR"/>
</dbReference>
<evidence type="ECO:0000256" key="2">
    <source>
        <dbReference type="ARBA" id="ARBA00022475"/>
    </source>
</evidence>
<keyword evidence="4 6" id="KW-0807">Transducer</keyword>
<keyword evidence="3 8" id="KW-0472">Membrane</keyword>
<feature type="coiled-coil region" evidence="7">
    <location>
        <begin position="529"/>
        <end position="556"/>
    </location>
</feature>
<dbReference type="Gene3D" id="6.10.340.10">
    <property type="match status" value="1"/>
</dbReference>
<dbReference type="SUPFAM" id="SSF158472">
    <property type="entry name" value="HAMP domain-like"/>
    <property type="match status" value="1"/>
</dbReference>
<dbReference type="Pfam" id="PF00672">
    <property type="entry name" value="HAMP"/>
    <property type="match status" value="1"/>
</dbReference>
<dbReference type="InterPro" id="IPR004090">
    <property type="entry name" value="Chemotax_Me-accpt_rcpt"/>
</dbReference>
<evidence type="ECO:0000259" key="10">
    <source>
        <dbReference type="PROSITE" id="PS50885"/>
    </source>
</evidence>
<name>A0A544UC92_LYSSH</name>
<evidence type="ECO:0000256" key="7">
    <source>
        <dbReference type="SAM" id="Coils"/>
    </source>
</evidence>
<protein>
    <submittedName>
        <fullName evidence="11">Methyl-accepting chemotaxis protein</fullName>
    </submittedName>
</protein>
<dbReference type="AlphaFoldDB" id="A0A544UC92"/>
<evidence type="ECO:0000313" key="11">
    <source>
        <dbReference type="EMBL" id="TQR29875.1"/>
    </source>
</evidence>
<sequence>MSIKVRSIVSFGLIVVLVLIMGVFQQQNAKSQLEQVHLMKEKTLQTTLLADEMKLAVVQVQQYLTDISATRALDNLDDGFEQAEEYSKIFYKDLEQVKKMHQEDRERLDAIKIAFDEYYSTGQKMAHSYIQDGPEQGNKMMLEFDTTSVEINDKVDLFQQENITDMQNSLAHVEKLINNNKQWFLWMFCIILLICVVVGFRFVRSIVDPVNKLTSAARVIAKGDLCQKDIEVRTKDEIKDLADSFNLMKSNLHSLIHSMTANVEHSSSAAEELAASTEEISNSSHDIANLVERMAISDNQAAVTGRESSIAMDETAQGVHRIAEATQMLHSKAVDTQAIANDGEKTLHIAENQMSIIQQSSNTTNERIKKLSTQSAEIVNIAKVITDITEQTNLLALNAAIEAARAGEHGNGFAVVADEVRKLAEESKASANQIVDVITLIQQETKEVENAVNVTVLNVDEGVTFIQNAQNAFDGILKAISDMTSQIEDVSASTQQISASTEEVAASVNEMSSSSKHAAQQSETIASTIEEQAATIQEINAVAKALSEEAVSVKEEINKFKI</sequence>
<dbReference type="EMBL" id="SADV01000016">
    <property type="protein sequence ID" value="TQR29875.1"/>
    <property type="molecule type" value="Genomic_DNA"/>
</dbReference>
<dbReference type="SMART" id="SM00304">
    <property type="entry name" value="HAMP"/>
    <property type="match status" value="1"/>
</dbReference>
<dbReference type="GO" id="GO:0006935">
    <property type="term" value="P:chemotaxis"/>
    <property type="evidence" value="ECO:0007669"/>
    <property type="project" value="InterPro"/>
</dbReference>
<keyword evidence="2" id="KW-1003">Cell membrane</keyword>
<dbReference type="CDD" id="cd11386">
    <property type="entry name" value="MCP_signal"/>
    <property type="match status" value="1"/>
</dbReference>
<dbReference type="InterPro" id="IPR003660">
    <property type="entry name" value="HAMP_dom"/>
</dbReference>
<dbReference type="SUPFAM" id="SSF58104">
    <property type="entry name" value="Methyl-accepting chemotaxis protein (MCP) signaling domain"/>
    <property type="match status" value="1"/>
</dbReference>
<comment type="subcellular location">
    <subcellularLocation>
        <location evidence="1">Cell membrane</location>
    </subcellularLocation>
</comment>
<evidence type="ECO:0000256" key="4">
    <source>
        <dbReference type="ARBA" id="ARBA00023224"/>
    </source>
</evidence>
<dbReference type="Gene3D" id="1.10.287.950">
    <property type="entry name" value="Methyl-accepting chemotaxis protein"/>
    <property type="match status" value="1"/>
</dbReference>
<evidence type="ECO:0000256" key="8">
    <source>
        <dbReference type="SAM" id="Phobius"/>
    </source>
</evidence>
<keyword evidence="7" id="KW-0175">Coiled coil</keyword>
<evidence type="ECO:0000259" key="9">
    <source>
        <dbReference type="PROSITE" id="PS50111"/>
    </source>
</evidence>
<proteinExistence type="inferred from homology"/>
<dbReference type="CDD" id="cd06225">
    <property type="entry name" value="HAMP"/>
    <property type="match status" value="1"/>
</dbReference>
<feature type="transmembrane region" description="Helical" evidence="8">
    <location>
        <begin position="183"/>
        <end position="203"/>
    </location>
</feature>
<gene>
    <name evidence="11" type="ORF">C7Y47_16850</name>
</gene>
<organism evidence="11 12">
    <name type="scientific">Lysinibacillus sphaericus</name>
    <name type="common">Bacillus sphaericus</name>
    <dbReference type="NCBI Taxonomy" id="1421"/>
    <lineage>
        <taxon>Bacteria</taxon>
        <taxon>Bacillati</taxon>
        <taxon>Bacillota</taxon>
        <taxon>Bacilli</taxon>
        <taxon>Bacillales</taxon>
        <taxon>Bacillaceae</taxon>
        <taxon>Lysinibacillus</taxon>
    </lineage>
</organism>
<dbReference type="OrthoDB" id="2168386at2"/>
<evidence type="ECO:0000256" key="3">
    <source>
        <dbReference type="ARBA" id="ARBA00023136"/>
    </source>
</evidence>
<dbReference type="RefSeq" id="WP_142509838.1">
    <property type="nucleotide sequence ID" value="NZ_SADV01000016.1"/>
</dbReference>
<comment type="similarity">
    <text evidence="5">Belongs to the methyl-accepting chemotaxis (MCP) protein family.</text>
</comment>
<dbReference type="PANTHER" id="PTHR32089:SF112">
    <property type="entry name" value="LYSOZYME-LIKE PROTEIN-RELATED"/>
    <property type="match status" value="1"/>
</dbReference>
<keyword evidence="8" id="KW-0812">Transmembrane</keyword>
<evidence type="ECO:0000256" key="5">
    <source>
        <dbReference type="ARBA" id="ARBA00029447"/>
    </source>
</evidence>
<evidence type="ECO:0000256" key="6">
    <source>
        <dbReference type="PROSITE-ProRule" id="PRU00284"/>
    </source>
</evidence>
<feature type="domain" description="HAMP" evidence="10">
    <location>
        <begin position="204"/>
        <end position="257"/>
    </location>
</feature>
<dbReference type="Pfam" id="PF00015">
    <property type="entry name" value="MCPsignal"/>
    <property type="match status" value="1"/>
</dbReference>